<protein>
    <submittedName>
        <fullName evidence="1">Uncharacterized protein</fullName>
    </submittedName>
</protein>
<sequence>MARPARSDSEKRQGGMRAAALLHALAARLGVENPHQFAKRFDDLVGTSTQTSGKWRLNFAGSQPLSAQQLKLLCRLDTDAYDLHKHGPADLWVAMWADERDLWRLCRTRLSPLGASLDDRIWSEIADEFVEEKTFDATLSDFENELLQAEAYGEPLLLRQLTEAVALARLFRSLSALALLPIDGRAISRCMHICLNDRNIATELRRYGVLDGVRQEVADLAATSATGTPVTERWEALTPKLAWGGAHGENFSR</sequence>
<name>A0A2S9M634_9BURK</name>
<accession>A0A2S9M634</accession>
<dbReference type="EMBL" id="PVGH01000124">
    <property type="protein sequence ID" value="PRF52011.1"/>
    <property type="molecule type" value="Genomic_DNA"/>
</dbReference>
<comment type="caution">
    <text evidence="1">The sequence shown here is derived from an EMBL/GenBank/DDBJ whole genome shotgun (WGS) entry which is preliminary data.</text>
</comment>
<evidence type="ECO:0000313" key="2">
    <source>
        <dbReference type="Proteomes" id="UP000238982"/>
    </source>
</evidence>
<gene>
    <name evidence="1" type="ORF">C6Q15_33120</name>
</gene>
<dbReference type="AlphaFoldDB" id="A0A2S9M634"/>
<reference evidence="1 2" key="1">
    <citation type="submission" date="2018-03" db="EMBL/GenBank/DDBJ databases">
        <authorList>
            <person name="Keele B.F."/>
        </authorList>
    </citation>
    <scope>NUCLEOTIDE SEQUENCE [LARGE SCALE GENOMIC DNA]</scope>
    <source>
        <strain evidence="1 2">AU19729</strain>
    </source>
</reference>
<organism evidence="1 2">
    <name type="scientific">Burkholderia multivorans</name>
    <dbReference type="NCBI Taxonomy" id="87883"/>
    <lineage>
        <taxon>Bacteria</taxon>
        <taxon>Pseudomonadati</taxon>
        <taxon>Pseudomonadota</taxon>
        <taxon>Betaproteobacteria</taxon>
        <taxon>Burkholderiales</taxon>
        <taxon>Burkholderiaceae</taxon>
        <taxon>Burkholderia</taxon>
        <taxon>Burkholderia cepacia complex</taxon>
    </lineage>
</organism>
<dbReference type="Proteomes" id="UP000238982">
    <property type="component" value="Unassembled WGS sequence"/>
</dbReference>
<evidence type="ECO:0000313" key="1">
    <source>
        <dbReference type="EMBL" id="PRF52011.1"/>
    </source>
</evidence>
<proteinExistence type="predicted"/>